<name>B0VG90_CLOAI</name>
<evidence type="ECO:0000256" key="1">
    <source>
        <dbReference type="SAM" id="Phobius"/>
    </source>
</evidence>
<feature type="transmembrane region" description="Helical" evidence="1">
    <location>
        <begin position="73"/>
        <end position="93"/>
    </location>
</feature>
<keyword evidence="1" id="KW-1133">Transmembrane helix</keyword>
<dbReference type="EMBL" id="CU466930">
    <property type="protein sequence ID" value="CAO80313.1"/>
    <property type="molecule type" value="Genomic_DNA"/>
</dbReference>
<keyword evidence="1" id="KW-0812">Transmembrane</keyword>
<evidence type="ECO:0000313" key="3">
    <source>
        <dbReference type="Proteomes" id="UP000002019"/>
    </source>
</evidence>
<sequence length="94" mass="11251">MRVSMKFKKLIPTFIPFAYELIHIYKRNAKHDQNIRKKDRTAEKIGSLEHLMVRLEKKVQQNREVYIKSFNKIRIWLAINSILLIAILVKLFIG</sequence>
<proteinExistence type="predicted"/>
<evidence type="ECO:0000313" key="2">
    <source>
        <dbReference type="EMBL" id="CAO80313.1"/>
    </source>
</evidence>
<dbReference type="AlphaFoldDB" id="B0VG90"/>
<dbReference type="Proteomes" id="UP000002019">
    <property type="component" value="Chromosome"/>
</dbReference>
<organism evidence="2 3">
    <name type="scientific">Cloacimonas acidaminovorans (strain Evry)</name>
    <dbReference type="NCBI Taxonomy" id="459349"/>
    <lineage>
        <taxon>Bacteria</taxon>
        <taxon>Pseudomonadati</taxon>
        <taxon>Candidatus Cloacimonadota</taxon>
        <taxon>Candidatus Cloacimonadia</taxon>
        <taxon>Candidatus Cloacimonadales</taxon>
        <taxon>Candidatus Cloacimonadaceae</taxon>
        <taxon>Candidatus Cloacimonas</taxon>
    </lineage>
</organism>
<dbReference type="KEGG" id="caci:CLOAM0410"/>
<protein>
    <submittedName>
        <fullName evidence="2">Uncharacterized protein</fullName>
    </submittedName>
</protein>
<accession>B0VG90</accession>
<keyword evidence="3" id="KW-1185">Reference proteome</keyword>
<keyword evidence="1" id="KW-0472">Membrane</keyword>
<dbReference type="HOGENOM" id="CLU_2381043_0_0_0"/>
<gene>
    <name evidence="2" type="ordered locus">CLOAM0410</name>
</gene>
<reference evidence="2 3" key="1">
    <citation type="journal article" date="2008" name="J. Bacteriol.">
        <title>'Candidatus Cloacamonas acidaminovorans': genome sequence reconstruction provides a first glimpse of a new bacterial division.</title>
        <authorList>
            <person name="Pelletier E."/>
            <person name="Kreimeyer A."/>
            <person name="Bocs S."/>
            <person name="Rouy Z."/>
            <person name="Gyapay G."/>
            <person name="Chouari R."/>
            <person name="Riviere D."/>
            <person name="Ganesan A."/>
            <person name="Daegelen P."/>
            <person name="Sghir A."/>
            <person name="Cohen G.N."/>
            <person name="Medigue C."/>
            <person name="Weissenbach J."/>
            <person name="Le Paslier D."/>
        </authorList>
    </citation>
    <scope>NUCLEOTIDE SEQUENCE [LARGE SCALE GENOMIC DNA]</scope>
    <source>
        <strain evidence="3">Evry</strain>
    </source>
</reference>
<dbReference type="STRING" id="459349.CLOAM0410"/>